<evidence type="ECO:0000313" key="2">
    <source>
        <dbReference type="Proteomes" id="UP000069697"/>
    </source>
</evidence>
<comment type="caution">
    <text evidence="1">The sequence shown here is derived from an EMBL/GenBank/DDBJ whole genome shotgun (WGS) entry which is preliminary data.</text>
</comment>
<accession>A0A124DYC1</accession>
<dbReference type="AlphaFoldDB" id="A0A124DYC1"/>
<name>A0A124DYC1_PAEAM</name>
<gene>
    <name evidence="1" type="ORF">PAHA3_3838</name>
</gene>
<reference evidence="2" key="2">
    <citation type="submission" date="2016-01" db="EMBL/GenBank/DDBJ databases">
        <title>Draft Genome Sequence of Paenibacillus amylolyticus Heshi-A3 that Was Isolated from Fermented Rice Bran with Aging Salted Mackerel, Which Was Named Heshiko as Traditional Fermented Seafood in Japan.</title>
        <authorList>
            <person name="Akuzawa S."/>
            <person name="Nakagawa J."/>
            <person name="Kanekatsu T."/>
            <person name="Kubota E."/>
            <person name="Ohtake R."/>
            <person name="Suzuki T."/>
            <person name="Kanesaki Y."/>
        </authorList>
    </citation>
    <scope>NUCLEOTIDE SEQUENCE [LARGE SCALE GENOMIC DNA]</scope>
    <source>
        <strain evidence="2">Heshi-A3</strain>
    </source>
</reference>
<dbReference type="SUPFAM" id="SSF52540">
    <property type="entry name" value="P-loop containing nucleoside triphosphate hydrolases"/>
    <property type="match status" value="1"/>
</dbReference>
<organism evidence="1 2">
    <name type="scientific">Paenibacillus amylolyticus</name>
    <dbReference type="NCBI Taxonomy" id="1451"/>
    <lineage>
        <taxon>Bacteria</taxon>
        <taxon>Bacillati</taxon>
        <taxon>Bacillota</taxon>
        <taxon>Bacilli</taxon>
        <taxon>Bacillales</taxon>
        <taxon>Paenibacillaceae</taxon>
        <taxon>Paenibacillus</taxon>
    </lineage>
</organism>
<sequence>MNNFVSALLAKPFVILTGSSGTGKTRLALQFAEALEEGDIEKDKNWVNVVVNKSGRIISSDEEEVRDLCEQSNNFTAKFGENNFTVNITMNIQVSSENRDFYDAIGDSDKNNIQLAVAENKDSKRYIHVPVGSDWTDSRNLLGYVNPFGAKGKRVFEISPALKLILKALHPNNRSVPFFLVLDEMNLSHVERYFSTFLSIMEANRSVKSNDDLGIIEKENVPLIAETIANEENETYEWTIIRESAEILAQQGKGIVLPSNVFIIGTVNVDETTYMFSPKVLDRAHVIELQTESPSTFFKKENKRIKIENNSNIMQLFDESIQYRDREGSSEDHPLDLLQASMLNREIYDEMTQTLENLLDGVYKILKTTNFDFGYRIIKEVIEYMAMCNKVDVNQDWHVSLDYAMLQKILPKIHGNKRQIGVCLDTLEDFLMGNAINHSLLGVEILIEKTEIKLEKSLEKIKKMKRNLDLTGYTSFIN</sequence>
<reference evidence="1 2" key="1">
    <citation type="journal article" date="2016" name="Genome Announc.">
        <title>Draft Genome Sequence of Paenibacillus amylolyticus Heshi-A3, Isolated from Fermented Rice Bran in a Japanese Fermented Seafood Dish.</title>
        <authorList>
            <person name="Akuzawa S."/>
            <person name="Nagaoka J."/>
            <person name="Kanekatsu M."/>
            <person name="Kubota E."/>
            <person name="Ohtake R."/>
            <person name="Suzuki T."/>
            <person name="Kanesaki Y."/>
        </authorList>
    </citation>
    <scope>NUCLEOTIDE SEQUENCE [LARGE SCALE GENOMIC DNA]</scope>
    <source>
        <strain evidence="1 2">Heshi-A3</strain>
    </source>
</reference>
<dbReference type="InterPro" id="IPR027417">
    <property type="entry name" value="P-loop_NTPase"/>
</dbReference>
<protein>
    <recommendedName>
        <fullName evidence="3">AAA+ ATPase domain-containing protein</fullName>
    </recommendedName>
</protein>
<dbReference type="Proteomes" id="UP000069697">
    <property type="component" value="Unassembled WGS sequence"/>
</dbReference>
<proteinExistence type="predicted"/>
<evidence type="ECO:0008006" key="3">
    <source>
        <dbReference type="Google" id="ProtNLM"/>
    </source>
</evidence>
<dbReference type="EMBL" id="BCNV01000003">
    <property type="protein sequence ID" value="GAS83748.1"/>
    <property type="molecule type" value="Genomic_DNA"/>
</dbReference>
<dbReference type="Gene3D" id="3.40.50.300">
    <property type="entry name" value="P-loop containing nucleotide triphosphate hydrolases"/>
    <property type="match status" value="1"/>
</dbReference>
<evidence type="ECO:0000313" key="1">
    <source>
        <dbReference type="EMBL" id="GAS83748.1"/>
    </source>
</evidence>